<dbReference type="PANTHER" id="PTHR43846:SF1">
    <property type="entry name" value="TRNA URIDINE(34) HYDROXYLASE"/>
    <property type="match status" value="1"/>
</dbReference>
<dbReference type="STRING" id="1484053.SAMN05444274_104448"/>
<evidence type="ECO:0000259" key="5">
    <source>
        <dbReference type="PROSITE" id="PS50206"/>
    </source>
</evidence>
<dbReference type="InterPro" id="IPR036873">
    <property type="entry name" value="Rhodanese-like_dom_sf"/>
</dbReference>
<evidence type="ECO:0000313" key="7">
    <source>
        <dbReference type="Proteomes" id="UP000184164"/>
    </source>
</evidence>
<accession>A0A1M5AS84</accession>
<dbReference type="OrthoDB" id="9778326at2"/>
<keyword evidence="7" id="KW-1185">Reference proteome</keyword>
<evidence type="ECO:0000256" key="1">
    <source>
        <dbReference type="ARBA" id="ARBA00022694"/>
    </source>
</evidence>
<keyword evidence="2 4" id="KW-0560">Oxidoreductase</keyword>
<dbReference type="Gene3D" id="3.30.70.100">
    <property type="match status" value="1"/>
</dbReference>
<dbReference type="PROSITE" id="PS50206">
    <property type="entry name" value="RHODANESE_3"/>
    <property type="match status" value="1"/>
</dbReference>
<dbReference type="CDD" id="cd01518">
    <property type="entry name" value="RHOD_YceA"/>
    <property type="match status" value="1"/>
</dbReference>
<comment type="catalytic activity">
    <reaction evidence="4">
        <text>uridine(34) in tRNA + AH2 + O2 = 5-hydroxyuridine(34) in tRNA + A + H2O</text>
        <dbReference type="Rhea" id="RHEA:64224"/>
        <dbReference type="Rhea" id="RHEA-COMP:11727"/>
        <dbReference type="Rhea" id="RHEA-COMP:13381"/>
        <dbReference type="ChEBI" id="CHEBI:13193"/>
        <dbReference type="ChEBI" id="CHEBI:15377"/>
        <dbReference type="ChEBI" id="CHEBI:15379"/>
        <dbReference type="ChEBI" id="CHEBI:17499"/>
        <dbReference type="ChEBI" id="CHEBI:65315"/>
        <dbReference type="ChEBI" id="CHEBI:136877"/>
    </reaction>
</comment>
<dbReference type="SMART" id="SM00450">
    <property type="entry name" value="RHOD"/>
    <property type="match status" value="1"/>
</dbReference>
<dbReference type="GO" id="GO:0006400">
    <property type="term" value="P:tRNA modification"/>
    <property type="evidence" value="ECO:0007669"/>
    <property type="project" value="UniProtKB-UniRule"/>
</dbReference>
<dbReference type="AlphaFoldDB" id="A0A1M5AS84"/>
<dbReference type="NCBIfam" id="NF001133">
    <property type="entry name" value="PRK00142.1-1"/>
    <property type="match status" value="1"/>
</dbReference>
<dbReference type="EC" id="1.14.-.-" evidence="4"/>
<evidence type="ECO:0000256" key="4">
    <source>
        <dbReference type="HAMAP-Rule" id="MF_00469"/>
    </source>
</evidence>
<proteinExistence type="inferred from homology"/>
<evidence type="ECO:0000256" key="3">
    <source>
        <dbReference type="ARBA" id="ARBA00045625"/>
    </source>
</evidence>
<keyword evidence="1 4" id="KW-0819">tRNA processing</keyword>
<feature type="domain" description="Rhodanese" evidence="5">
    <location>
        <begin position="144"/>
        <end position="234"/>
    </location>
</feature>
<organism evidence="6 7">
    <name type="scientific">Mariniphaga anaerophila</name>
    <dbReference type="NCBI Taxonomy" id="1484053"/>
    <lineage>
        <taxon>Bacteria</taxon>
        <taxon>Pseudomonadati</taxon>
        <taxon>Bacteroidota</taxon>
        <taxon>Bacteroidia</taxon>
        <taxon>Marinilabiliales</taxon>
        <taxon>Prolixibacteraceae</taxon>
        <taxon>Mariniphaga</taxon>
    </lineage>
</organism>
<sequence length="348" mass="40117">MQLHNKINREELKQKLAEETFRRKTISFYKYHYLDNPQEFRDSIYRDWFALNCFGRIYVAREGINAQMSVPEHLFESFLKTLDNYQILKEIPIKYAIEDDGKSFYKLTIKVRPKLVADGLDDGAYDVTNVGRHLSGEEFHNHVGKENTVVVDMRNFYESEIGHFEGAVCPQADTFREELEIVTDLLQNEKNKKILLYCTGGIRCEKASAYLKHHGFNDVNQLHGGVLEYARQIKSAKLDSKFIGKNFVFDDRLGESVNGQIISHCHQCGKPCDTHTNCANNSCHLLFIQCEECKAKYDGCCTPECAHEKAGTATAEHRHIFGNSRKYRKSLALVREEQLQQNTLPHQP</sequence>
<gene>
    <name evidence="4" type="primary">trhO</name>
    <name evidence="6" type="ORF">SAMN05444274_104448</name>
</gene>
<dbReference type="RefSeq" id="WP_073001628.1">
    <property type="nucleotide sequence ID" value="NZ_FQUM01000004.1"/>
</dbReference>
<dbReference type="Gene3D" id="3.40.250.10">
    <property type="entry name" value="Rhodanese-like domain"/>
    <property type="match status" value="1"/>
</dbReference>
<dbReference type="Pfam" id="PF17773">
    <property type="entry name" value="UPF0176_N"/>
    <property type="match status" value="1"/>
</dbReference>
<dbReference type="Pfam" id="PF00581">
    <property type="entry name" value="Rhodanese"/>
    <property type="match status" value="1"/>
</dbReference>
<dbReference type="GO" id="GO:0016705">
    <property type="term" value="F:oxidoreductase activity, acting on paired donors, with incorporation or reduction of molecular oxygen"/>
    <property type="evidence" value="ECO:0007669"/>
    <property type="project" value="UniProtKB-UniRule"/>
</dbReference>
<dbReference type="HAMAP" id="MF_00469">
    <property type="entry name" value="TrhO"/>
    <property type="match status" value="1"/>
</dbReference>
<name>A0A1M5AS84_9BACT</name>
<evidence type="ECO:0000313" key="6">
    <source>
        <dbReference type="EMBL" id="SHF33100.1"/>
    </source>
</evidence>
<dbReference type="InterPro" id="IPR020936">
    <property type="entry name" value="TrhO"/>
</dbReference>
<dbReference type="Proteomes" id="UP000184164">
    <property type="component" value="Unassembled WGS sequence"/>
</dbReference>
<reference evidence="6 7" key="1">
    <citation type="submission" date="2016-11" db="EMBL/GenBank/DDBJ databases">
        <authorList>
            <person name="Jaros S."/>
            <person name="Januszkiewicz K."/>
            <person name="Wedrychowicz H."/>
        </authorList>
    </citation>
    <scope>NUCLEOTIDE SEQUENCE [LARGE SCALE GENOMIC DNA]</scope>
    <source>
        <strain evidence="6 7">DSM 26910</strain>
    </source>
</reference>
<dbReference type="InterPro" id="IPR001763">
    <property type="entry name" value="Rhodanese-like_dom"/>
</dbReference>
<dbReference type="SUPFAM" id="SSF52821">
    <property type="entry name" value="Rhodanese/Cell cycle control phosphatase"/>
    <property type="match status" value="1"/>
</dbReference>
<protein>
    <recommendedName>
        <fullName evidence="4">tRNA uridine(34) hydroxylase</fullName>
        <ecNumber evidence="4">1.14.-.-</ecNumber>
    </recommendedName>
    <alternativeName>
        <fullName evidence="4">tRNA hydroxylation protein O</fullName>
    </alternativeName>
</protein>
<dbReference type="PANTHER" id="PTHR43846">
    <property type="entry name" value="UPF0176 PROTEIN YCEA"/>
    <property type="match status" value="1"/>
</dbReference>
<evidence type="ECO:0000256" key="2">
    <source>
        <dbReference type="ARBA" id="ARBA00023002"/>
    </source>
</evidence>
<comment type="function">
    <text evidence="3">Catalyzes oxygen-dependent 5-hydroxyuridine (ho5U) modification at position 34 in tRNAs, the first step in 5-carboxymethoxyuridine (cmo5U) biosynthesis. May be part of an alternate pathway, which is able to bypass cmo5U biogenesis in a subset of tRNAs under aerobic conditions.</text>
</comment>
<comment type="similarity">
    <text evidence="4">Belongs to the TrhO family.</text>
</comment>
<dbReference type="InterPro" id="IPR040503">
    <property type="entry name" value="TRHO_N"/>
</dbReference>
<dbReference type="InterPro" id="IPR022111">
    <property type="entry name" value="Rhodanese_C"/>
</dbReference>
<dbReference type="EMBL" id="FQUM01000004">
    <property type="protein sequence ID" value="SHF33100.1"/>
    <property type="molecule type" value="Genomic_DNA"/>
</dbReference>
<dbReference type="Pfam" id="PF12368">
    <property type="entry name" value="Rhodanese_C"/>
    <property type="match status" value="1"/>
</dbReference>